<feature type="transmembrane region" description="Helical" evidence="1">
    <location>
        <begin position="30"/>
        <end position="46"/>
    </location>
</feature>
<name>A0A543NI19_9ACTN</name>
<comment type="caution">
    <text evidence="3">The sequence shown here is derived from an EMBL/GenBank/DDBJ whole genome shotgun (WGS) entry which is preliminary data.</text>
</comment>
<dbReference type="OrthoDB" id="1956494at2"/>
<dbReference type="EMBL" id="VFQC01000001">
    <property type="protein sequence ID" value="TQN31469.1"/>
    <property type="molecule type" value="Genomic_DNA"/>
</dbReference>
<feature type="domain" description="DUF1266" evidence="2">
    <location>
        <begin position="122"/>
        <end position="295"/>
    </location>
</feature>
<keyword evidence="1" id="KW-0472">Membrane</keyword>
<evidence type="ECO:0000256" key="1">
    <source>
        <dbReference type="SAM" id="Phobius"/>
    </source>
</evidence>
<proteinExistence type="predicted"/>
<dbReference type="Pfam" id="PF06889">
    <property type="entry name" value="DUF1266"/>
    <property type="match status" value="1"/>
</dbReference>
<dbReference type="AlphaFoldDB" id="A0A543NI19"/>
<evidence type="ECO:0000259" key="2">
    <source>
        <dbReference type="Pfam" id="PF06889"/>
    </source>
</evidence>
<reference evidence="3 4" key="1">
    <citation type="submission" date="2019-06" db="EMBL/GenBank/DDBJ databases">
        <title>Sequencing the genomes of 1000 actinobacteria strains.</title>
        <authorList>
            <person name="Klenk H.-P."/>
        </authorList>
    </citation>
    <scope>NUCLEOTIDE SEQUENCE [LARGE SCALE GENOMIC DNA]</scope>
    <source>
        <strain evidence="3 4">DSM 45015</strain>
    </source>
</reference>
<feature type="transmembrane region" description="Helical" evidence="1">
    <location>
        <begin position="6"/>
        <end position="23"/>
    </location>
</feature>
<sequence>MFTAVAGVIGALAIGAWSIVAWASSRKRSWLMFPIALAVVFLVYAGSPGWAFLAITVLLGSAFAELVIGGRETPVLCTRNPDAPLSTERWAVAVAAPFRVALAEPWDVMVRPQLRRQYRAVLRSEWGVVDRPTLLAATERLWTELHAENDTDLVVDLRTGAVHVHNADSPEQERALLLTPAHLARFREITGVEESTETVVISTCQWWKAVHVIRLACGGATLNWLSQAEAQNLLRRIASDLQRRYASWQQLTEAFHMGYLLWYEEQLESTTSSRLWTALGLLARDPTSPWNLLPWDMPLERAPGGEFPLRSGGPVSTV</sequence>
<evidence type="ECO:0000313" key="3">
    <source>
        <dbReference type="EMBL" id="TQN31469.1"/>
    </source>
</evidence>
<keyword evidence="1" id="KW-0812">Transmembrane</keyword>
<gene>
    <name evidence="3" type="ORF">FHX37_1373</name>
</gene>
<dbReference type="InterPro" id="IPR009677">
    <property type="entry name" value="DUF1266"/>
</dbReference>
<keyword evidence="4" id="KW-1185">Reference proteome</keyword>
<organism evidence="3 4">
    <name type="scientific">Haloactinospora alba</name>
    <dbReference type="NCBI Taxonomy" id="405555"/>
    <lineage>
        <taxon>Bacteria</taxon>
        <taxon>Bacillati</taxon>
        <taxon>Actinomycetota</taxon>
        <taxon>Actinomycetes</taxon>
        <taxon>Streptosporangiales</taxon>
        <taxon>Nocardiopsidaceae</taxon>
        <taxon>Haloactinospora</taxon>
    </lineage>
</organism>
<accession>A0A543NI19</accession>
<evidence type="ECO:0000313" key="4">
    <source>
        <dbReference type="Proteomes" id="UP000317422"/>
    </source>
</evidence>
<dbReference type="Proteomes" id="UP000317422">
    <property type="component" value="Unassembled WGS sequence"/>
</dbReference>
<keyword evidence="1" id="KW-1133">Transmembrane helix</keyword>
<protein>
    <submittedName>
        <fullName evidence="3">Uncharacterized protein DUF1266</fullName>
    </submittedName>
</protein>
<dbReference type="RefSeq" id="WP_141922837.1">
    <property type="nucleotide sequence ID" value="NZ_VFQC01000001.1"/>
</dbReference>